<evidence type="ECO:0000313" key="8">
    <source>
        <dbReference type="EMBL" id="MBO0359432.1"/>
    </source>
</evidence>
<evidence type="ECO:0000256" key="4">
    <source>
        <dbReference type="ARBA" id="ARBA00022989"/>
    </source>
</evidence>
<gene>
    <name evidence="8" type="ORF">J0X19_15820</name>
</gene>
<comment type="subcellular location">
    <subcellularLocation>
        <location evidence="1">Membrane</location>
        <topology evidence="1">Multi-pass membrane protein</topology>
    </subcellularLocation>
</comment>
<feature type="transmembrane region" description="Helical" evidence="6">
    <location>
        <begin position="116"/>
        <end position="137"/>
    </location>
</feature>
<evidence type="ECO:0000256" key="5">
    <source>
        <dbReference type="ARBA" id="ARBA00023136"/>
    </source>
</evidence>
<dbReference type="SUPFAM" id="SSF161111">
    <property type="entry name" value="Cation efflux protein transmembrane domain-like"/>
    <property type="match status" value="1"/>
</dbReference>
<reference evidence="8" key="1">
    <citation type="submission" date="2021-03" db="EMBL/GenBank/DDBJ databases">
        <authorList>
            <person name="Kim M.K."/>
        </authorList>
    </citation>
    <scope>NUCLEOTIDE SEQUENCE</scope>
    <source>
        <strain evidence="8">BT186</strain>
    </source>
</reference>
<evidence type="ECO:0000256" key="3">
    <source>
        <dbReference type="ARBA" id="ARBA00022692"/>
    </source>
</evidence>
<dbReference type="SUPFAM" id="SSF160240">
    <property type="entry name" value="Cation efflux protein cytoplasmic domain-like"/>
    <property type="match status" value="1"/>
</dbReference>
<dbReference type="InterPro" id="IPR027469">
    <property type="entry name" value="Cation_efflux_TMD_sf"/>
</dbReference>
<feature type="transmembrane region" description="Helical" evidence="6">
    <location>
        <begin position="9"/>
        <end position="30"/>
    </location>
</feature>
<dbReference type="GO" id="GO:0016020">
    <property type="term" value="C:membrane"/>
    <property type="evidence" value="ECO:0007669"/>
    <property type="project" value="UniProtKB-SubCell"/>
</dbReference>
<dbReference type="EMBL" id="JAFLQZ010000011">
    <property type="protein sequence ID" value="MBO0359432.1"/>
    <property type="molecule type" value="Genomic_DNA"/>
</dbReference>
<dbReference type="InterPro" id="IPR040177">
    <property type="entry name" value="SLC30A9"/>
</dbReference>
<proteinExistence type="predicted"/>
<feature type="transmembrane region" description="Helical" evidence="6">
    <location>
        <begin position="76"/>
        <end position="96"/>
    </location>
</feature>
<dbReference type="InterPro" id="IPR058533">
    <property type="entry name" value="Cation_efflux_TM"/>
</dbReference>
<feature type="domain" description="Cation efflux protein transmembrane" evidence="7">
    <location>
        <begin position="13"/>
        <end position="216"/>
    </location>
</feature>
<dbReference type="AlphaFoldDB" id="A0A939EYC8"/>
<keyword evidence="2" id="KW-0813">Transport</keyword>
<feature type="transmembrane region" description="Helical" evidence="6">
    <location>
        <begin position="193"/>
        <end position="211"/>
    </location>
</feature>
<dbReference type="GO" id="GO:0008324">
    <property type="term" value="F:monoatomic cation transmembrane transporter activity"/>
    <property type="evidence" value="ECO:0007669"/>
    <property type="project" value="InterPro"/>
</dbReference>
<keyword evidence="3 6" id="KW-0812">Transmembrane</keyword>
<dbReference type="Proteomes" id="UP000664144">
    <property type="component" value="Unassembled WGS sequence"/>
</dbReference>
<protein>
    <submittedName>
        <fullName evidence="8">Cation transporter</fullName>
    </submittedName>
</protein>
<accession>A0A939EYC8</accession>
<evidence type="ECO:0000313" key="9">
    <source>
        <dbReference type="Proteomes" id="UP000664144"/>
    </source>
</evidence>
<comment type="caution">
    <text evidence="8">The sequence shown here is derived from an EMBL/GenBank/DDBJ whole genome shotgun (WGS) entry which is preliminary data.</text>
</comment>
<feature type="transmembrane region" description="Helical" evidence="6">
    <location>
        <begin position="158"/>
        <end position="181"/>
    </location>
</feature>
<evidence type="ECO:0000259" key="7">
    <source>
        <dbReference type="Pfam" id="PF01545"/>
    </source>
</evidence>
<sequence>MSAGGSKIAIYGAIGANVAIAISKFVAAFFTGSSAMLSEGIHSLVDSGNGILILFGVKQSEKPADARHPFGRSKELYFWSLIVAILVFSVGGGMSFYEGIEHLKHPSPITDPTWNYVVLGLSLVFEGISFFLAFREFNKDRGDSSFWATLGRSKDPSVFAILMEDLAALIGLVIALLGVYFGHLLDNPYFDGGASICIGILLVSVAIFLIYKTKGLLVGEGVEDAILDELEALARQDHAVENIRRPLTMYMGPHDVVLALDVDFHDHLSANEVEQAISRLQDAVRVKFPEFKRIFIEAKSITGENRVPLASDSSAVSPQI</sequence>
<keyword evidence="9" id="KW-1185">Reference proteome</keyword>
<dbReference type="Gene3D" id="1.20.1510.10">
    <property type="entry name" value="Cation efflux protein transmembrane domain"/>
    <property type="match status" value="1"/>
</dbReference>
<keyword evidence="5 6" id="KW-0472">Membrane</keyword>
<dbReference type="InterPro" id="IPR002524">
    <property type="entry name" value="Cation_efflux"/>
</dbReference>
<dbReference type="RefSeq" id="WP_206985363.1">
    <property type="nucleotide sequence ID" value="NZ_JAFLQZ010000011.1"/>
</dbReference>
<evidence type="ECO:0000256" key="2">
    <source>
        <dbReference type="ARBA" id="ARBA00022448"/>
    </source>
</evidence>
<dbReference type="Pfam" id="PF01545">
    <property type="entry name" value="Cation_efflux"/>
    <property type="match status" value="1"/>
</dbReference>
<dbReference type="InterPro" id="IPR036837">
    <property type="entry name" value="Cation_efflux_CTD_sf"/>
</dbReference>
<name>A0A939EYC8_9BACT</name>
<evidence type="ECO:0000256" key="1">
    <source>
        <dbReference type="ARBA" id="ARBA00004141"/>
    </source>
</evidence>
<organism evidence="8 9">
    <name type="scientific">Hymenobacter telluris</name>
    <dbReference type="NCBI Taxonomy" id="2816474"/>
    <lineage>
        <taxon>Bacteria</taxon>
        <taxon>Pseudomonadati</taxon>
        <taxon>Bacteroidota</taxon>
        <taxon>Cytophagia</taxon>
        <taxon>Cytophagales</taxon>
        <taxon>Hymenobacteraceae</taxon>
        <taxon>Hymenobacter</taxon>
    </lineage>
</organism>
<dbReference type="PANTHER" id="PTHR13414:SF9">
    <property type="entry name" value="PROTON-COUPLED ZINC ANTIPORTER SLC30A9, MITOCHONDRIAL"/>
    <property type="match status" value="1"/>
</dbReference>
<dbReference type="NCBIfam" id="TIGR01297">
    <property type="entry name" value="CDF"/>
    <property type="match status" value="1"/>
</dbReference>
<evidence type="ECO:0000256" key="6">
    <source>
        <dbReference type="SAM" id="Phobius"/>
    </source>
</evidence>
<keyword evidence="4 6" id="KW-1133">Transmembrane helix</keyword>
<dbReference type="PANTHER" id="PTHR13414">
    <property type="entry name" value="HUEL-CATION TRANSPORTER"/>
    <property type="match status" value="1"/>
</dbReference>
<dbReference type="GO" id="GO:0006829">
    <property type="term" value="P:zinc ion transport"/>
    <property type="evidence" value="ECO:0007669"/>
    <property type="project" value="InterPro"/>
</dbReference>